<dbReference type="EMBL" id="MU004533">
    <property type="protein sequence ID" value="KAF2648538.1"/>
    <property type="molecule type" value="Genomic_DNA"/>
</dbReference>
<evidence type="ECO:0000313" key="2">
    <source>
        <dbReference type="EMBL" id="KAF2648538.1"/>
    </source>
</evidence>
<sequence length="132" mass="13566">MGFFDDVRGSLDGFGQEVVGPALENTAKSFDGEVGIARARHGAANDAQLGRYNSEAAGHSGYALGNYRGLQDGGGAQELVLRGAIALASIIAVLLVLGLVAALFLPQIIITLILIKLLVFLATPGGPVPSHN</sequence>
<dbReference type="Proteomes" id="UP000799324">
    <property type="component" value="Unassembled WGS sequence"/>
</dbReference>
<protein>
    <submittedName>
        <fullName evidence="2">Uncharacterized protein</fullName>
    </submittedName>
</protein>
<keyword evidence="1" id="KW-0812">Transmembrane</keyword>
<feature type="transmembrane region" description="Helical" evidence="1">
    <location>
        <begin position="79"/>
        <end position="102"/>
    </location>
</feature>
<keyword evidence="1" id="KW-0472">Membrane</keyword>
<feature type="transmembrane region" description="Helical" evidence="1">
    <location>
        <begin position="108"/>
        <end position="128"/>
    </location>
</feature>
<reference evidence="2" key="1">
    <citation type="journal article" date="2020" name="Stud. Mycol.">
        <title>101 Dothideomycetes genomes: a test case for predicting lifestyles and emergence of pathogens.</title>
        <authorList>
            <person name="Haridas S."/>
            <person name="Albert R."/>
            <person name="Binder M."/>
            <person name="Bloem J."/>
            <person name="Labutti K."/>
            <person name="Salamov A."/>
            <person name="Andreopoulos B."/>
            <person name="Baker S."/>
            <person name="Barry K."/>
            <person name="Bills G."/>
            <person name="Bluhm B."/>
            <person name="Cannon C."/>
            <person name="Castanera R."/>
            <person name="Culley D."/>
            <person name="Daum C."/>
            <person name="Ezra D."/>
            <person name="Gonzalez J."/>
            <person name="Henrissat B."/>
            <person name="Kuo A."/>
            <person name="Liang C."/>
            <person name="Lipzen A."/>
            <person name="Lutzoni F."/>
            <person name="Magnuson J."/>
            <person name="Mondo S."/>
            <person name="Nolan M."/>
            <person name="Ohm R."/>
            <person name="Pangilinan J."/>
            <person name="Park H.-J."/>
            <person name="Ramirez L."/>
            <person name="Alfaro M."/>
            <person name="Sun H."/>
            <person name="Tritt A."/>
            <person name="Yoshinaga Y."/>
            <person name="Zwiers L.-H."/>
            <person name="Turgeon B."/>
            <person name="Goodwin S."/>
            <person name="Spatafora J."/>
            <person name="Crous P."/>
            <person name="Grigoriev I."/>
        </authorList>
    </citation>
    <scope>NUCLEOTIDE SEQUENCE</scope>
    <source>
        <strain evidence="2">CBS 122681</strain>
    </source>
</reference>
<name>A0A6A6SQ79_9PLEO</name>
<accession>A0A6A6SQ79</accession>
<gene>
    <name evidence="2" type="ORF">K491DRAFT_783997</name>
</gene>
<keyword evidence="1" id="KW-1133">Transmembrane helix</keyword>
<evidence type="ECO:0000256" key="1">
    <source>
        <dbReference type="SAM" id="Phobius"/>
    </source>
</evidence>
<proteinExistence type="predicted"/>
<evidence type="ECO:0000313" key="3">
    <source>
        <dbReference type="Proteomes" id="UP000799324"/>
    </source>
</evidence>
<dbReference type="AlphaFoldDB" id="A0A6A6SQ79"/>
<organism evidence="2 3">
    <name type="scientific">Lophiostoma macrostomum CBS 122681</name>
    <dbReference type="NCBI Taxonomy" id="1314788"/>
    <lineage>
        <taxon>Eukaryota</taxon>
        <taxon>Fungi</taxon>
        <taxon>Dikarya</taxon>
        <taxon>Ascomycota</taxon>
        <taxon>Pezizomycotina</taxon>
        <taxon>Dothideomycetes</taxon>
        <taxon>Pleosporomycetidae</taxon>
        <taxon>Pleosporales</taxon>
        <taxon>Lophiostomataceae</taxon>
        <taxon>Lophiostoma</taxon>
    </lineage>
</organism>
<keyword evidence="3" id="KW-1185">Reference proteome</keyword>